<sequence>MNQQHPDPINEGLQHGGQRLVQVVSAAVGVRQALAHRRHQLEVVQQAQDQQAQREEARAQRAAMSEARSRWGRAHDSEWLRQANLLKVAEAWGAAVPYASGNVSAALAVRKCEERLRRLHSHGMSHYDRFRGEGMDPLDAMAQAAPFFTRDPNVRPGDPGPQHRELHEGTGAKWAARVHGPERGEWEEARQELRASQIADKLRTSLNLQGREPQPEELRMILELTTNLPEHIILKAVPATPGPDPSRGSDVERAAEDFPLSIDEALEMSSNQPFDAPAARRTQPQIPERNRRRNL</sequence>
<comment type="caution">
    <text evidence="2">The sequence shown here is derived from an EMBL/GenBank/DDBJ whole genome shotgun (WGS) entry which is preliminary data.</text>
</comment>
<gene>
    <name evidence="2" type="ORF">BJY14_007760</name>
</gene>
<dbReference type="AlphaFoldDB" id="A0A7Y9EQ01"/>
<evidence type="ECO:0000313" key="2">
    <source>
        <dbReference type="EMBL" id="NYD51777.1"/>
    </source>
</evidence>
<keyword evidence="3" id="KW-1185">Reference proteome</keyword>
<feature type="region of interest" description="Disordered" evidence="1">
    <location>
        <begin position="236"/>
        <end position="295"/>
    </location>
</feature>
<dbReference type="Proteomes" id="UP000529783">
    <property type="component" value="Unassembled WGS sequence"/>
</dbReference>
<reference evidence="2 3" key="1">
    <citation type="submission" date="2020-07" db="EMBL/GenBank/DDBJ databases">
        <title>Sequencing the genomes of 1000 actinobacteria strains.</title>
        <authorList>
            <person name="Klenk H.-P."/>
        </authorList>
    </citation>
    <scope>NUCLEOTIDE SEQUENCE [LARGE SCALE GENOMIC DNA]</scope>
    <source>
        <strain evidence="2 3">DSM 40398</strain>
    </source>
</reference>
<protein>
    <submittedName>
        <fullName evidence="2">Uncharacterized protein YciI</fullName>
    </submittedName>
</protein>
<proteinExistence type="predicted"/>
<evidence type="ECO:0000256" key="1">
    <source>
        <dbReference type="SAM" id="MobiDB-lite"/>
    </source>
</evidence>
<dbReference type="EMBL" id="JACCBA010000001">
    <property type="protein sequence ID" value="NYD51777.1"/>
    <property type="molecule type" value="Genomic_DNA"/>
</dbReference>
<name>A0A7Y9EQ01_9ACTN</name>
<evidence type="ECO:0000313" key="3">
    <source>
        <dbReference type="Proteomes" id="UP000529783"/>
    </source>
</evidence>
<feature type="region of interest" description="Disordered" evidence="1">
    <location>
        <begin position="150"/>
        <end position="170"/>
    </location>
</feature>
<organism evidence="2 3">
    <name type="scientific">Actinomadura luteofluorescens</name>
    <dbReference type="NCBI Taxonomy" id="46163"/>
    <lineage>
        <taxon>Bacteria</taxon>
        <taxon>Bacillati</taxon>
        <taxon>Actinomycetota</taxon>
        <taxon>Actinomycetes</taxon>
        <taxon>Streptosporangiales</taxon>
        <taxon>Thermomonosporaceae</taxon>
        <taxon>Actinomadura</taxon>
    </lineage>
</organism>
<dbReference type="RefSeq" id="WP_179848101.1">
    <property type="nucleotide sequence ID" value="NZ_JACCBA010000001.1"/>
</dbReference>
<accession>A0A7Y9EQ01</accession>
<feature type="compositionally biased region" description="Basic and acidic residues" evidence="1">
    <location>
        <begin position="161"/>
        <end position="170"/>
    </location>
</feature>
<feature type="compositionally biased region" description="Basic and acidic residues" evidence="1">
    <location>
        <begin position="247"/>
        <end position="256"/>
    </location>
</feature>